<proteinExistence type="predicted"/>
<accession>A0A507DGA7</accession>
<evidence type="ECO:0000313" key="2">
    <source>
        <dbReference type="Proteomes" id="UP000317494"/>
    </source>
</evidence>
<dbReference type="EMBL" id="QEAN01000065">
    <property type="protein sequence ID" value="TPX50576.1"/>
    <property type="molecule type" value="Genomic_DNA"/>
</dbReference>
<gene>
    <name evidence="1" type="ORF">SeMB42_g02190</name>
</gene>
<name>A0A507DGA7_9FUNG</name>
<comment type="caution">
    <text evidence="1">The sequence shown here is derived from an EMBL/GenBank/DDBJ whole genome shotgun (WGS) entry which is preliminary data.</text>
</comment>
<sequence length="288" mass="32308">MSVMEATDFGNEVAGDLGGASLPQAHLTEEQLLQGIWLLRERRSQLAQRALKWECDKLDSIIRTRLKSDEFMAGVVADQIWRDSVLKLMLPCVIPDEVGLTLADLMAKPTGVDLKMLAYHWEALENLMEPLRLSGHQVPRLEKLQRHYTVRIMAIAGRAAFGKKEPPGRRDLLVPETTSAAIHNPVSTPTVHYAASRVESVLPHRRLSGSSGGVGTSPATSFPKSVPYTIEQLLNLFDLKAMDMVQIVLAWAYYAFVIENFKYLFTYINHRYHEGYKNELAVACVFDA</sequence>
<dbReference type="VEuPathDB" id="FungiDB:SeMB42_g02190"/>
<dbReference type="AlphaFoldDB" id="A0A507DGA7"/>
<evidence type="ECO:0000313" key="1">
    <source>
        <dbReference type="EMBL" id="TPX50576.1"/>
    </source>
</evidence>
<keyword evidence="2" id="KW-1185">Reference proteome</keyword>
<reference evidence="1 2" key="1">
    <citation type="journal article" date="2019" name="Sci. Rep.">
        <title>Comparative genomics of chytrid fungi reveal insights into the obligate biotrophic and pathogenic lifestyle of Synchytrium endobioticum.</title>
        <authorList>
            <person name="van de Vossenberg B.T.L.H."/>
            <person name="Warris S."/>
            <person name="Nguyen H.D.T."/>
            <person name="van Gent-Pelzer M.P.E."/>
            <person name="Joly D.L."/>
            <person name="van de Geest H.C."/>
            <person name="Bonants P.J.M."/>
            <person name="Smith D.S."/>
            <person name="Levesque C.A."/>
            <person name="van der Lee T.A.J."/>
        </authorList>
    </citation>
    <scope>NUCLEOTIDE SEQUENCE [LARGE SCALE GENOMIC DNA]</scope>
    <source>
        <strain evidence="1 2">MB42</strain>
    </source>
</reference>
<dbReference type="Proteomes" id="UP000317494">
    <property type="component" value="Unassembled WGS sequence"/>
</dbReference>
<organism evidence="1 2">
    <name type="scientific">Synchytrium endobioticum</name>
    <dbReference type="NCBI Taxonomy" id="286115"/>
    <lineage>
        <taxon>Eukaryota</taxon>
        <taxon>Fungi</taxon>
        <taxon>Fungi incertae sedis</taxon>
        <taxon>Chytridiomycota</taxon>
        <taxon>Chytridiomycota incertae sedis</taxon>
        <taxon>Chytridiomycetes</taxon>
        <taxon>Synchytriales</taxon>
        <taxon>Synchytriaceae</taxon>
        <taxon>Synchytrium</taxon>
    </lineage>
</organism>
<protein>
    <submittedName>
        <fullName evidence="1">Uncharacterized protein</fullName>
    </submittedName>
</protein>